<evidence type="ECO:0000259" key="1">
    <source>
        <dbReference type="Pfam" id="PF14759"/>
    </source>
</evidence>
<dbReference type="KEGG" id="pcav:D3880_00880"/>
<dbReference type="Pfam" id="PF14759">
    <property type="entry name" value="Reductase_C"/>
    <property type="match status" value="1"/>
</dbReference>
<gene>
    <name evidence="2" type="ORF">D3880_00880</name>
</gene>
<dbReference type="OrthoDB" id="9837285at2"/>
<protein>
    <recommendedName>
        <fullName evidence="1">Reductase C-terminal domain-containing protein</fullName>
    </recommendedName>
</protein>
<dbReference type="AlphaFoldDB" id="A0A385Z6W4"/>
<dbReference type="SUPFAM" id="SSF55424">
    <property type="entry name" value="FAD/NAD-linked reductases, dimerisation (C-terminal) domain"/>
    <property type="match status" value="1"/>
</dbReference>
<dbReference type="InterPro" id="IPR016156">
    <property type="entry name" value="FAD/NAD-linked_Rdtase_dimer_sf"/>
</dbReference>
<evidence type="ECO:0000313" key="2">
    <source>
        <dbReference type="EMBL" id="AYC34995.1"/>
    </source>
</evidence>
<feature type="domain" description="Reductase C-terminal" evidence="1">
    <location>
        <begin position="65"/>
        <end position="108"/>
    </location>
</feature>
<reference evidence="3" key="1">
    <citation type="submission" date="2018-09" db="EMBL/GenBank/DDBJ databases">
        <authorList>
            <person name="Zhu H."/>
        </authorList>
    </citation>
    <scope>NUCLEOTIDE SEQUENCE [LARGE SCALE GENOMIC DNA]</scope>
    <source>
        <strain evidence="3">K2W31S-8</strain>
    </source>
</reference>
<dbReference type="Gene3D" id="3.30.390.30">
    <property type="match status" value="1"/>
</dbReference>
<dbReference type="EMBL" id="CP032419">
    <property type="protein sequence ID" value="AYC34995.1"/>
    <property type="molecule type" value="Genomic_DNA"/>
</dbReference>
<keyword evidence="3" id="KW-1185">Reference proteome</keyword>
<sequence>MGDKALLLVEQLVDLQQQTIERRADRFQLTRQRSQQRCIDPADIFQQGRQRQHAEVPLLLAGGVGPIQAVATVNQGRDIAAFKRLAATGKSLDEAALCNSSTPLRSLL</sequence>
<proteinExistence type="predicted"/>
<organism evidence="2 3">
    <name type="scientific">Pseudomonas cavernae</name>
    <dbReference type="NCBI Taxonomy" id="2320867"/>
    <lineage>
        <taxon>Bacteria</taxon>
        <taxon>Pseudomonadati</taxon>
        <taxon>Pseudomonadota</taxon>
        <taxon>Gammaproteobacteria</taxon>
        <taxon>Pseudomonadales</taxon>
        <taxon>Pseudomonadaceae</taxon>
        <taxon>Pseudomonas</taxon>
    </lineage>
</organism>
<dbReference type="Proteomes" id="UP000265560">
    <property type="component" value="Chromosome"/>
</dbReference>
<dbReference type="InterPro" id="IPR028202">
    <property type="entry name" value="Reductase_C"/>
</dbReference>
<accession>A0A385Z6W4</accession>
<evidence type="ECO:0000313" key="3">
    <source>
        <dbReference type="Proteomes" id="UP000265560"/>
    </source>
</evidence>
<name>A0A385Z6W4_9PSED</name>